<name>A0A6V8IAU8_9PROT</name>
<gene>
    <name evidence="1" type="ORF">DmAi_27690</name>
</gene>
<dbReference type="EMBL" id="BLJP01000017">
    <property type="protein sequence ID" value="GFE94710.1"/>
    <property type="molecule type" value="Genomic_DNA"/>
</dbReference>
<accession>A0A6V8IAU8</accession>
<evidence type="ECO:0000313" key="2">
    <source>
        <dbReference type="Proteomes" id="UP000548726"/>
    </source>
</evidence>
<evidence type="ECO:0000313" key="1">
    <source>
        <dbReference type="EMBL" id="GFE94710.1"/>
    </source>
</evidence>
<sequence>MFDEVFGTATMCSDNFCKEVRDAFGVSIVADVLDPILKEINSLCIFNADFQQQLYVIDQILNDVRAFQV</sequence>
<dbReference type="AlphaFoldDB" id="A0A6V8IAU8"/>
<keyword evidence="2" id="KW-1185">Reference proteome</keyword>
<dbReference type="OrthoDB" id="6901787at2"/>
<comment type="caution">
    <text evidence="1">The sequence shown here is derived from an EMBL/GenBank/DDBJ whole genome shotgun (WGS) entry which is preliminary data.</text>
</comment>
<organism evidence="1 2">
    <name type="scientific">Acetobacter persici</name>
    <dbReference type="NCBI Taxonomy" id="1076596"/>
    <lineage>
        <taxon>Bacteria</taxon>
        <taxon>Pseudomonadati</taxon>
        <taxon>Pseudomonadota</taxon>
        <taxon>Alphaproteobacteria</taxon>
        <taxon>Acetobacterales</taxon>
        <taxon>Acetobacteraceae</taxon>
        <taxon>Acetobacter</taxon>
    </lineage>
</organism>
<reference evidence="1 2" key="1">
    <citation type="journal article" date="2020" name="Cell Rep.">
        <title>Local necrotic cells trigger systemic immune activation via gut microbiome dysbiosis in Drosophila.</title>
        <authorList>
            <person name="Kosakamoto H."/>
            <person name="Yamauchi T."/>
            <person name="Akuzawa-Tokita Y."/>
            <person name="Nishimura K."/>
            <person name="Soga T."/>
            <person name="Murakami T."/>
            <person name="Mori H."/>
            <person name="Yamamoto K."/>
            <person name="Miyazaki R."/>
            <person name="Koto A."/>
            <person name="Miura M."/>
            <person name="Obata F."/>
        </authorList>
    </citation>
    <scope>NUCLEOTIDE SEQUENCE [LARGE SCALE GENOMIC DNA]</scope>
    <source>
        <strain evidence="1 2">Ai</strain>
    </source>
</reference>
<proteinExistence type="predicted"/>
<protein>
    <submittedName>
        <fullName evidence="1">Uncharacterized protein</fullName>
    </submittedName>
</protein>
<dbReference type="Proteomes" id="UP000548726">
    <property type="component" value="Unassembled WGS sequence"/>
</dbReference>
<dbReference type="RefSeq" id="WP_086655782.1">
    <property type="nucleotide sequence ID" value="NZ_BLJP01000017.1"/>
</dbReference>